<accession>A0A1J5PRT2</accession>
<evidence type="ECO:0000256" key="1">
    <source>
        <dbReference type="ARBA" id="ARBA00009437"/>
    </source>
</evidence>
<reference evidence="3" key="1">
    <citation type="submission" date="2016-10" db="EMBL/GenBank/DDBJ databases">
        <title>Sequence of Gallionella enrichment culture.</title>
        <authorList>
            <person name="Poehlein A."/>
            <person name="Muehling M."/>
            <person name="Daniel R."/>
        </authorList>
    </citation>
    <scope>NUCLEOTIDE SEQUENCE</scope>
</reference>
<evidence type="ECO:0000259" key="2">
    <source>
        <dbReference type="Pfam" id="PF03466"/>
    </source>
</evidence>
<dbReference type="Pfam" id="PF03466">
    <property type="entry name" value="LysR_substrate"/>
    <property type="match status" value="1"/>
</dbReference>
<comment type="similarity">
    <text evidence="1">Belongs to the LysR transcriptional regulatory family.</text>
</comment>
<dbReference type="InterPro" id="IPR005119">
    <property type="entry name" value="LysR_subst-bd"/>
</dbReference>
<dbReference type="GO" id="GO:0043565">
    <property type="term" value="F:sequence-specific DNA binding"/>
    <property type="evidence" value="ECO:0007669"/>
    <property type="project" value="TreeGrafter"/>
</dbReference>
<sequence>MVVPSRVVVVAAPKLVGTGPIQSVAELADYPWLQEIGTNEATRYLEQNGVTKGIRKGLISLPGNLMIDAARDGQGVATLARAFIEADIAAGRLRVLFADDERAGYFLVTPEGVLRPAAKAFAQWVMRQAAAGLGAGY</sequence>
<comment type="caution">
    <text evidence="3">The sequence shown here is derived from an EMBL/GenBank/DDBJ whole genome shotgun (WGS) entry which is preliminary data.</text>
</comment>
<proteinExistence type="inferred from homology"/>
<protein>
    <submittedName>
        <fullName evidence="3">Glycine cleavage system transcriptional activator</fullName>
    </submittedName>
</protein>
<dbReference type="PANTHER" id="PTHR30537">
    <property type="entry name" value="HTH-TYPE TRANSCRIPTIONAL REGULATOR"/>
    <property type="match status" value="1"/>
</dbReference>
<dbReference type="AlphaFoldDB" id="A0A1J5PRT2"/>
<gene>
    <name evidence="3" type="primary">gcvA_10</name>
    <name evidence="3" type="ORF">GALL_445120</name>
</gene>
<name>A0A1J5PRT2_9ZZZZ</name>
<dbReference type="Gene3D" id="3.40.190.10">
    <property type="entry name" value="Periplasmic binding protein-like II"/>
    <property type="match status" value="2"/>
</dbReference>
<feature type="domain" description="LysR substrate-binding" evidence="2">
    <location>
        <begin position="5"/>
        <end position="129"/>
    </location>
</feature>
<dbReference type="InterPro" id="IPR058163">
    <property type="entry name" value="LysR-type_TF_proteobact-type"/>
</dbReference>
<evidence type="ECO:0000313" key="3">
    <source>
        <dbReference type="EMBL" id="OIQ73850.1"/>
    </source>
</evidence>
<dbReference type="SUPFAM" id="SSF53850">
    <property type="entry name" value="Periplasmic binding protein-like II"/>
    <property type="match status" value="1"/>
</dbReference>
<dbReference type="GO" id="GO:0006351">
    <property type="term" value="P:DNA-templated transcription"/>
    <property type="evidence" value="ECO:0007669"/>
    <property type="project" value="TreeGrafter"/>
</dbReference>
<dbReference type="GO" id="GO:0003700">
    <property type="term" value="F:DNA-binding transcription factor activity"/>
    <property type="evidence" value="ECO:0007669"/>
    <property type="project" value="TreeGrafter"/>
</dbReference>
<dbReference type="EMBL" id="MLJW01002714">
    <property type="protein sequence ID" value="OIQ73850.1"/>
    <property type="molecule type" value="Genomic_DNA"/>
</dbReference>
<dbReference type="PANTHER" id="PTHR30537:SF74">
    <property type="entry name" value="HTH-TYPE TRANSCRIPTIONAL REGULATOR TRPI"/>
    <property type="match status" value="1"/>
</dbReference>
<organism evidence="3">
    <name type="scientific">mine drainage metagenome</name>
    <dbReference type="NCBI Taxonomy" id="410659"/>
    <lineage>
        <taxon>unclassified sequences</taxon>
        <taxon>metagenomes</taxon>
        <taxon>ecological metagenomes</taxon>
    </lineage>
</organism>